<evidence type="ECO:0000313" key="3">
    <source>
        <dbReference type="Proteomes" id="UP000799423"/>
    </source>
</evidence>
<feature type="compositionally biased region" description="Polar residues" evidence="1">
    <location>
        <begin position="175"/>
        <end position="184"/>
    </location>
</feature>
<accession>A0A6A7B1L9</accession>
<feature type="region of interest" description="Disordered" evidence="1">
    <location>
        <begin position="139"/>
        <end position="273"/>
    </location>
</feature>
<sequence>MKESLIDPRLLFAQPGQYCHSNTPVSISWAEDEYLRHQVAVSKLYKSQDRSYWVQRPETGIPQPQAPPAGNMPHAYHHFNHQTAYPQLPPLQHQPMLPPLRQVHGYTSTATSANMAYNELVKEQKNKQTLPRLQQALQHTQTQSPYNTPRLYTTNPPSTHHQQHHFSPPIPPQPQHTRNQTSYNTLQPHTTTPSTLHPTIQQHQQHYSPPYSSPYTGPYPNPTPTQFPSTTATPSEHANTTATTTTMNQPFNQSFAGHPGYANVTSSFPPPRI</sequence>
<evidence type="ECO:0000256" key="1">
    <source>
        <dbReference type="SAM" id="MobiDB-lite"/>
    </source>
</evidence>
<dbReference type="AlphaFoldDB" id="A0A6A7B1L9"/>
<feature type="compositionally biased region" description="Low complexity" evidence="1">
    <location>
        <begin position="207"/>
        <end position="216"/>
    </location>
</feature>
<reference evidence="2" key="1">
    <citation type="submission" date="2020-01" db="EMBL/GenBank/DDBJ databases">
        <authorList>
            <consortium name="DOE Joint Genome Institute"/>
            <person name="Haridas S."/>
            <person name="Albert R."/>
            <person name="Binder M."/>
            <person name="Bloem J."/>
            <person name="Labutti K."/>
            <person name="Salamov A."/>
            <person name="Andreopoulos B."/>
            <person name="Baker S.E."/>
            <person name="Barry K."/>
            <person name="Bills G."/>
            <person name="Bluhm B.H."/>
            <person name="Cannon C."/>
            <person name="Castanera R."/>
            <person name="Culley D.E."/>
            <person name="Daum C."/>
            <person name="Ezra D."/>
            <person name="Gonzalez J.B."/>
            <person name="Henrissat B."/>
            <person name="Kuo A."/>
            <person name="Liang C."/>
            <person name="Lipzen A."/>
            <person name="Lutzoni F."/>
            <person name="Magnuson J."/>
            <person name="Mondo S."/>
            <person name="Nolan M."/>
            <person name="Ohm R."/>
            <person name="Pangilinan J."/>
            <person name="Park H.-J."/>
            <person name="Ramirez L."/>
            <person name="Alfaro M."/>
            <person name="Sun H."/>
            <person name="Tritt A."/>
            <person name="Yoshinaga Y."/>
            <person name="Zwiers L.-H."/>
            <person name="Turgeon B.G."/>
            <person name="Goodwin S.B."/>
            <person name="Spatafora J.W."/>
            <person name="Crous P.W."/>
            <person name="Grigoriev I.V."/>
        </authorList>
    </citation>
    <scope>NUCLEOTIDE SEQUENCE</scope>
    <source>
        <strain evidence="2">IPT5</strain>
    </source>
</reference>
<feature type="compositionally biased region" description="Low complexity" evidence="1">
    <location>
        <begin position="185"/>
        <end position="199"/>
    </location>
</feature>
<protein>
    <submittedName>
        <fullName evidence="2">Uncharacterized protein</fullName>
    </submittedName>
</protein>
<feature type="compositionally biased region" description="Polar residues" evidence="1">
    <location>
        <begin position="226"/>
        <end position="239"/>
    </location>
</feature>
<gene>
    <name evidence="2" type="ORF">T440DRAFT_470169</name>
</gene>
<feature type="compositionally biased region" description="Polar residues" evidence="1">
    <location>
        <begin position="139"/>
        <end position="160"/>
    </location>
</feature>
<proteinExistence type="predicted"/>
<keyword evidence="3" id="KW-1185">Reference proteome</keyword>
<evidence type="ECO:0000313" key="2">
    <source>
        <dbReference type="EMBL" id="KAF2848567.1"/>
    </source>
</evidence>
<dbReference type="Proteomes" id="UP000799423">
    <property type="component" value="Unassembled WGS sequence"/>
</dbReference>
<dbReference type="EMBL" id="MU006317">
    <property type="protein sequence ID" value="KAF2848567.1"/>
    <property type="molecule type" value="Genomic_DNA"/>
</dbReference>
<dbReference type="OrthoDB" id="3794927at2759"/>
<organism evidence="2 3">
    <name type="scientific">Plenodomus tracheiphilus IPT5</name>
    <dbReference type="NCBI Taxonomy" id="1408161"/>
    <lineage>
        <taxon>Eukaryota</taxon>
        <taxon>Fungi</taxon>
        <taxon>Dikarya</taxon>
        <taxon>Ascomycota</taxon>
        <taxon>Pezizomycotina</taxon>
        <taxon>Dothideomycetes</taxon>
        <taxon>Pleosporomycetidae</taxon>
        <taxon>Pleosporales</taxon>
        <taxon>Pleosporineae</taxon>
        <taxon>Leptosphaeriaceae</taxon>
        <taxon>Plenodomus</taxon>
    </lineage>
</organism>
<name>A0A6A7B1L9_9PLEO</name>